<sequence>MFLSPPAPHDPYRRQEMPPGPLIDHRVYGVNSSAPSSSSSIRSGAASAMTGFTGLSSATSNFRNRILPRQLVMPAPLAKAAASSRPQPTHLPQSAQVLRNVQRQHHIRFDDGAEYDLPVTTSTQTNPNWTPPSVETPSAHPSETRTRTPSIMRSKLRKQKSLRGPEPPEIVARLAAAPQVRPKRKYMEPPPTIPEAPRIEGYRTLINASIYLG</sequence>
<dbReference type="HOGENOM" id="CLU_1294071_0_0_1"/>
<evidence type="ECO:0000256" key="1">
    <source>
        <dbReference type="SAM" id="MobiDB-lite"/>
    </source>
</evidence>
<feature type="region of interest" description="Disordered" evidence="1">
    <location>
        <begin position="1"/>
        <end position="47"/>
    </location>
</feature>
<evidence type="ECO:0000313" key="3">
    <source>
        <dbReference type="Proteomes" id="UP000054549"/>
    </source>
</evidence>
<dbReference type="OrthoDB" id="2684446at2759"/>
<keyword evidence="3" id="KW-1185">Reference proteome</keyword>
<feature type="compositionally biased region" description="Polar residues" evidence="1">
    <location>
        <begin position="119"/>
        <end position="151"/>
    </location>
</feature>
<evidence type="ECO:0000313" key="2">
    <source>
        <dbReference type="EMBL" id="KIL71749.1"/>
    </source>
</evidence>
<name>A0A0C2TWC8_AMAMK</name>
<feature type="region of interest" description="Disordered" evidence="1">
    <location>
        <begin position="108"/>
        <end position="197"/>
    </location>
</feature>
<feature type="compositionally biased region" description="Low complexity" evidence="1">
    <location>
        <begin position="32"/>
        <end position="47"/>
    </location>
</feature>
<reference evidence="2 3" key="1">
    <citation type="submission" date="2014-04" db="EMBL/GenBank/DDBJ databases">
        <title>Evolutionary Origins and Diversification of the Mycorrhizal Mutualists.</title>
        <authorList>
            <consortium name="DOE Joint Genome Institute"/>
            <consortium name="Mycorrhizal Genomics Consortium"/>
            <person name="Kohler A."/>
            <person name="Kuo A."/>
            <person name="Nagy L.G."/>
            <person name="Floudas D."/>
            <person name="Copeland A."/>
            <person name="Barry K.W."/>
            <person name="Cichocki N."/>
            <person name="Veneault-Fourrey C."/>
            <person name="LaButti K."/>
            <person name="Lindquist E.A."/>
            <person name="Lipzen A."/>
            <person name="Lundell T."/>
            <person name="Morin E."/>
            <person name="Murat C."/>
            <person name="Riley R."/>
            <person name="Ohm R."/>
            <person name="Sun H."/>
            <person name="Tunlid A."/>
            <person name="Henrissat B."/>
            <person name="Grigoriev I.V."/>
            <person name="Hibbett D.S."/>
            <person name="Martin F."/>
        </authorList>
    </citation>
    <scope>NUCLEOTIDE SEQUENCE [LARGE SCALE GENOMIC DNA]</scope>
    <source>
        <strain evidence="2 3">Koide BX008</strain>
    </source>
</reference>
<dbReference type="AlphaFoldDB" id="A0A0C2TWC8"/>
<dbReference type="Proteomes" id="UP000054549">
    <property type="component" value="Unassembled WGS sequence"/>
</dbReference>
<dbReference type="EMBL" id="KN818222">
    <property type="protein sequence ID" value="KIL71749.1"/>
    <property type="molecule type" value="Genomic_DNA"/>
</dbReference>
<organism evidence="2 3">
    <name type="scientific">Amanita muscaria (strain Koide BX008)</name>
    <dbReference type="NCBI Taxonomy" id="946122"/>
    <lineage>
        <taxon>Eukaryota</taxon>
        <taxon>Fungi</taxon>
        <taxon>Dikarya</taxon>
        <taxon>Basidiomycota</taxon>
        <taxon>Agaricomycotina</taxon>
        <taxon>Agaricomycetes</taxon>
        <taxon>Agaricomycetidae</taxon>
        <taxon>Agaricales</taxon>
        <taxon>Pluteineae</taxon>
        <taxon>Amanitaceae</taxon>
        <taxon>Amanita</taxon>
    </lineage>
</organism>
<accession>A0A0C2TWC8</accession>
<dbReference type="InParanoid" id="A0A0C2TWC8"/>
<gene>
    <name evidence="2" type="ORF">M378DRAFT_241917</name>
</gene>
<protein>
    <submittedName>
        <fullName evidence="2">Uncharacterized protein</fullName>
    </submittedName>
</protein>
<proteinExistence type="predicted"/>